<evidence type="ECO:0000313" key="3">
    <source>
        <dbReference type="Proteomes" id="UP000298030"/>
    </source>
</evidence>
<reference evidence="2 3" key="1">
    <citation type="journal article" date="2019" name="Nat. Ecol. Evol.">
        <title>Megaphylogeny resolves global patterns of mushroom evolution.</title>
        <authorList>
            <person name="Varga T."/>
            <person name="Krizsan K."/>
            <person name="Foldi C."/>
            <person name="Dima B."/>
            <person name="Sanchez-Garcia M."/>
            <person name="Sanchez-Ramirez S."/>
            <person name="Szollosi G.J."/>
            <person name="Szarkandi J.G."/>
            <person name="Papp V."/>
            <person name="Albert L."/>
            <person name="Andreopoulos W."/>
            <person name="Angelini C."/>
            <person name="Antonin V."/>
            <person name="Barry K.W."/>
            <person name="Bougher N.L."/>
            <person name="Buchanan P."/>
            <person name="Buyck B."/>
            <person name="Bense V."/>
            <person name="Catcheside P."/>
            <person name="Chovatia M."/>
            <person name="Cooper J."/>
            <person name="Damon W."/>
            <person name="Desjardin D."/>
            <person name="Finy P."/>
            <person name="Geml J."/>
            <person name="Haridas S."/>
            <person name="Hughes K."/>
            <person name="Justo A."/>
            <person name="Karasinski D."/>
            <person name="Kautmanova I."/>
            <person name="Kiss B."/>
            <person name="Kocsube S."/>
            <person name="Kotiranta H."/>
            <person name="LaButti K.M."/>
            <person name="Lechner B.E."/>
            <person name="Liimatainen K."/>
            <person name="Lipzen A."/>
            <person name="Lukacs Z."/>
            <person name="Mihaltcheva S."/>
            <person name="Morgado L.N."/>
            <person name="Niskanen T."/>
            <person name="Noordeloos M.E."/>
            <person name="Ohm R.A."/>
            <person name="Ortiz-Santana B."/>
            <person name="Ovrebo C."/>
            <person name="Racz N."/>
            <person name="Riley R."/>
            <person name="Savchenko A."/>
            <person name="Shiryaev A."/>
            <person name="Soop K."/>
            <person name="Spirin V."/>
            <person name="Szebenyi C."/>
            <person name="Tomsovsky M."/>
            <person name="Tulloss R.E."/>
            <person name="Uehling J."/>
            <person name="Grigoriev I.V."/>
            <person name="Vagvolgyi C."/>
            <person name="Papp T."/>
            <person name="Martin F.M."/>
            <person name="Miettinen O."/>
            <person name="Hibbett D.S."/>
            <person name="Nagy L.G."/>
        </authorList>
    </citation>
    <scope>NUCLEOTIDE SEQUENCE [LARGE SCALE GENOMIC DNA]</scope>
    <source>
        <strain evidence="2 3">FP101781</strain>
    </source>
</reference>
<accession>A0A4Y7SQZ6</accession>
<feature type="compositionally biased region" description="Polar residues" evidence="1">
    <location>
        <begin position="9"/>
        <end position="27"/>
    </location>
</feature>
<protein>
    <submittedName>
        <fullName evidence="2">Uncharacterized protein</fullName>
    </submittedName>
</protein>
<gene>
    <name evidence="2" type="ORF">FA13DRAFT_1739864</name>
</gene>
<evidence type="ECO:0000313" key="2">
    <source>
        <dbReference type="EMBL" id="TEB23679.1"/>
    </source>
</evidence>
<evidence type="ECO:0000256" key="1">
    <source>
        <dbReference type="SAM" id="MobiDB-lite"/>
    </source>
</evidence>
<dbReference type="AlphaFoldDB" id="A0A4Y7SQZ6"/>
<feature type="region of interest" description="Disordered" evidence="1">
    <location>
        <begin position="1"/>
        <end position="27"/>
    </location>
</feature>
<dbReference type="Proteomes" id="UP000298030">
    <property type="component" value="Unassembled WGS sequence"/>
</dbReference>
<proteinExistence type="predicted"/>
<keyword evidence="3" id="KW-1185">Reference proteome</keyword>
<comment type="caution">
    <text evidence="2">The sequence shown here is derived from an EMBL/GenBank/DDBJ whole genome shotgun (WGS) entry which is preliminary data.</text>
</comment>
<sequence>MLHSAPRSLHSTPVTPTDPTQNPPSLFSITLKVHTPRPDEVLGSMGGAHLRA</sequence>
<dbReference type="EMBL" id="QPFP01000075">
    <property type="protein sequence ID" value="TEB23679.1"/>
    <property type="molecule type" value="Genomic_DNA"/>
</dbReference>
<organism evidence="2 3">
    <name type="scientific">Coprinellus micaceus</name>
    <name type="common">Glistening ink-cap mushroom</name>
    <name type="synonym">Coprinus micaceus</name>
    <dbReference type="NCBI Taxonomy" id="71717"/>
    <lineage>
        <taxon>Eukaryota</taxon>
        <taxon>Fungi</taxon>
        <taxon>Dikarya</taxon>
        <taxon>Basidiomycota</taxon>
        <taxon>Agaricomycotina</taxon>
        <taxon>Agaricomycetes</taxon>
        <taxon>Agaricomycetidae</taxon>
        <taxon>Agaricales</taxon>
        <taxon>Agaricineae</taxon>
        <taxon>Psathyrellaceae</taxon>
        <taxon>Coprinellus</taxon>
    </lineage>
</organism>
<name>A0A4Y7SQZ6_COPMI</name>